<proteinExistence type="predicted"/>
<dbReference type="EMBL" id="JACHHO010000002">
    <property type="protein sequence ID" value="MBB5204430.1"/>
    <property type="molecule type" value="Genomic_DNA"/>
</dbReference>
<reference evidence="1 2" key="1">
    <citation type="submission" date="2020-08" db="EMBL/GenBank/DDBJ databases">
        <title>Genomic Encyclopedia of Type Strains, Phase IV (KMG-IV): sequencing the most valuable type-strain genomes for metagenomic binning, comparative biology and taxonomic classification.</title>
        <authorList>
            <person name="Goeker M."/>
        </authorList>
    </citation>
    <scope>NUCLEOTIDE SEQUENCE [LARGE SCALE GENOMIC DNA]</scope>
    <source>
        <strain evidence="1 2">DSM 23958</strain>
    </source>
</reference>
<keyword evidence="2" id="KW-1185">Reference proteome</keyword>
<evidence type="ECO:0000313" key="1">
    <source>
        <dbReference type="EMBL" id="MBB5204430.1"/>
    </source>
</evidence>
<gene>
    <name evidence="1" type="ORF">HNQ51_001744</name>
</gene>
<sequence length="101" mass="11138">MSDQPEDPTHRAIRELGHSQTQILNRLLACEALLHSLVLRLEPAAVAGVLEEYEQALDRLATQLPPRLQMPQLWQGFAAALTDRQRVEGPAPGPLRPGGED</sequence>
<organism evidence="1 2">
    <name type="scientific">Inhella inkyongensis</name>
    <dbReference type="NCBI Taxonomy" id="392593"/>
    <lineage>
        <taxon>Bacteria</taxon>
        <taxon>Pseudomonadati</taxon>
        <taxon>Pseudomonadota</taxon>
        <taxon>Betaproteobacteria</taxon>
        <taxon>Burkholderiales</taxon>
        <taxon>Sphaerotilaceae</taxon>
        <taxon>Inhella</taxon>
    </lineage>
</organism>
<dbReference type="Proteomes" id="UP000554837">
    <property type="component" value="Unassembled WGS sequence"/>
</dbReference>
<dbReference type="RefSeq" id="WP_138855893.1">
    <property type="nucleotide sequence ID" value="NZ_CP040709.1"/>
</dbReference>
<protein>
    <submittedName>
        <fullName evidence="1">Uncharacterized protein</fullName>
    </submittedName>
</protein>
<comment type="caution">
    <text evidence="1">The sequence shown here is derived from an EMBL/GenBank/DDBJ whole genome shotgun (WGS) entry which is preliminary data.</text>
</comment>
<evidence type="ECO:0000313" key="2">
    <source>
        <dbReference type="Proteomes" id="UP000554837"/>
    </source>
</evidence>
<name>A0A840S7K8_9BURK</name>
<accession>A0A840S7K8</accession>
<dbReference type="AlphaFoldDB" id="A0A840S7K8"/>